<dbReference type="Proteomes" id="UP000177614">
    <property type="component" value="Unassembled WGS sequence"/>
</dbReference>
<name>A0A1F4XL28_9BACT</name>
<comment type="caution">
    <text evidence="1">The sequence shown here is derived from an EMBL/GenBank/DDBJ whole genome shotgun (WGS) entry which is preliminary data.</text>
</comment>
<accession>A0A1F4XL28</accession>
<dbReference type="AlphaFoldDB" id="A0A1F4XL28"/>
<dbReference type="EMBL" id="MEWR01000008">
    <property type="protein sequence ID" value="OGC82387.1"/>
    <property type="molecule type" value="Genomic_DNA"/>
</dbReference>
<evidence type="ECO:0008006" key="3">
    <source>
        <dbReference type="Google" id="ProtNLM"/>
    </source>
</evidence>
<evidence type="ECO:0000313" key="1">
    <source>
        <dbReference type="EMBL" id="OGC82387.1"/>
    </source>
</evidence>
<organism evidence="1 2">
    <name type="scientific">Candidatus Abawacabacteria bacterium RBG_16_42_10</name>
    <dbReference type="NCBI Taxonomy" id="1817814"/>
    <lineage>
        <taxon>Bacteria</taxon>
        <taxon>Candidatus Abawacaibacteriota</taxon>
    </lineage>
</organism>
<reference evidence="1 2" key="1">
    <citation type="journal article" date="2016" name="Nat. Commun.">
        <title>Thousands of microbial genomes shed light on interconnected biogeochemical processes in an aquifer system.</title>
        <authorList>
            <person name="Anantharaman K."/>
            <person name="Brown C.T."/>
            <person name="Hug L.A."/>
            <person name="Sharon I."/>
            <person name="Castelle C.J."/>
            <person name="Probst A.J."/>
            <person name="Thomas B.C."/>
            <person name="Singh A."/>
            <person name="Wilkins M.J."/>
            <person name="Karaoz U."/>
            <person name="Brodie E.L."/>
            <person name="Williams K.H."/>
            <person name="Hubbard S.S."/>
            <person name="Banfield J.F."/>
        </authorList>
    </citation>
    <scope>NUCLEOTIDE SEQUENCE [LARGE SCALE GENOMIC DNA]</scope>
</reference>
<dbReference type="STRING" id="1817814.A2V81_02585"/>
<sequence length="660" mass="74382">MEIPSPIPKSPEKLSFYPKRQADAVQDSIDKIVALSTGVERPLQLSETEKEQVLTEENQLGEKLEKVFDLKINNVTLYVDFFLTPQGKKIMEELFPEEVIPSDILELKKLLLKKQSIFADKDFYRKYFSTTVGQEKLKKLFKDKVPTDVAEIPTFIASNEKQLKGKALDEFKGDTLKHYDSEIAKKLAVNADGTLSITDGKIPDTITIGLNPDTVLKKYQGYRELRSQIKKELNSLKSAEASELSKARTEILKMYLTRINELIAENYPELYYITKKAQLMGPENLLGSEKQLIEGLVGSKNIDKSLSRFDKLIHGADIETTGEHPQVSTQLKTTAQSIKEVRQKLAVVNKDEKIREKGLDPEKLSSVMISAEERQQWGEEVLKAYGILSEMPASEFDSQRPGPAPDNNWQFVIRSDRSTMAVDGKQKVIFDAEKTRPIEKALAVGITHEIEGHVLQHLNKQLLPFRLFKKVGGGRQSVFAEAGAVYNESLFIKENFGYDRIPGGAYVSAMEERLRGGNYLNCVKAFYEAKLPAITHKYTDLSTPQAKKEMETLKVEAIDRAKRLFRGADLNSDESPSSYLRSSKDSAYLEQDIVTDYLVASNLQALAYIAGINLDNAVTLMKLGMLDLSKIQTPKFVAKDIWERIKGRFALEEASEETKS</sequence>
<proteinExistence type="predicted"/>
<gene>
    <name evidence="1" type="ORF">A2V81_02585</name>
</gene>
<protein>
    <recommendedName>
        <fullName evidence="3">DUF1704 domain-containing protein</fullName>
    </recommendedName>
</protein>
<evidence type="ECO:0000313" key="2">
    <source>
        <dbReference type="Proteomes" id="UP000177614"/>
    </source>
</evidence>